<organism evidence="4 5">
    <name type="scientific">Polyporus arcularius HHB13444</name>
    <dbReference type="NCBI Taxonomy" id="1314778"/>
    <lineage>
        <taxon>Eukaryota</taxon>
        <taxon>Fungi</taxon>
        <taxon>Dikarya</taxon>
        <taxon>Basidiomycota</taxon>
        <taxon>Agaricomycotina</taxon>
        <taxon>Agaricomycetes</taxon>
        <taxon>Polyporales</taxon>
        <taxon>Polyporaceae</taxon>
        <taxon>Polyporus</taxon>
    </lineage>
</organism>
<evidence type="ECO:0000256" key="2">
    <source>
        <dbReference type="ARBA" id="ARBA00023002"/>
    </source>
</evidence>
<evidence type="ECO:0000313" key="4">
    <source>
        <dbReference type="EMBL" id="TFK84356.1"/>
    </source>
</evidence>
<sequence length="332" mass="36385">MAIDKPLVLLIGATGLTGQSIVKGLLESGNFRLAALVRQSSSRKPETQALRDAGVEIRLGDVLDGFEELKTALSGVDTLISAVTAWLIPNQKDIIRAAKEVGVKRVVPCDFSTPGAKGVRGLHDTKLAIREFVQELGVPYTFIDVGAWMQGWLPLPNRSTLSEEAKQMAYTTVEDGQARTLVTNLHHIGRYVARIIADPRTLNHAVIVWEDETTQAEALELGVRLSGDGEALRAKYVRVARDAFAKAIEEGNREIAADPTALGPQVKVAKNGYSQSMLALEENTLENAKKLGYLDARELYPDIPLYSLAEFAREFYSLPDPGSEFHTYEPKD</sequence>
<dbReference type="AlphaFoldDB" id="A0A5C3P3X2"/>
<dbReference type="EMBL" id="ML211322">
    <property type="protein sequence ID" value="TFK84356.1"/>
    <property type="molecule type" value="Genomic_DNA"/>
</dbReference>
<dbReference type="InParanoid" id="A0A5C3P3X2"/>
<dbReference type="GO" id="GO:0016491">
    <property type="term" value="F:oxidoreductase activity"/>
    <property type="evidence" value="ECO:0007669"/>
    <property type="project" value="UniProtKB-KW"/>
</dbReference>
<keyword evidence="2" id="KW-0560">Oxidoreductase</keyword>
<dbReference type="Gene3D" id="3.40.50.720">
    <property type="entry name" value="NAD(P)-binding Rossmann-like Domain"/>
    <property type="match status" value="1"/>
</dbReference>
<dbReference type="InterPro" id="IPR036291">
    <property type="entry name" value="NAD(P)-bd_dom_sf"/>
</dbReference>
<accession>A0A5C3P3X2</accession>
<dbReference type="STRING" id="1314778.A0A5C3P3X2"/>
<evidence type="ECO:0000259" key="3">
    <source>
        <dbReference type="Pfam" id="PF05368"/>
    </source>
</evidence>
<dbReference type="SUPFAM" id="SSF51735">
    <property type="entry name" value="NAD(P)-binding Rossmann-fold domains"/>
    <property type="match status" value="1"/>
</dbReference>
<evidence type="ECO:0000313" key="5">
    <source>
        <dbReference type="Proteomes" id="UP000308197"/>
    </source>
</evidence>
<dbReference type="Proteomes" id="UP000308197">
    <property type="component" value="Unassembled WGS sequence"/>
</dbReference>
<dbReference type="Gene3D" id="3.90.25.10">
    <property type="entry name" value="UDP-galactose 4-epimerase, domain 1"/>
    <property type="match status" value="1"/>
</dbReference>
<reference evidence="4 5" key="1">
    <citation type="journal article" date="2019" name="Nat. Ecol. Evol.">
        <title>Megaphylogeny resolves global patterns of mushroom evolution.</title>
        <authorList>
            <person name="Varga T."/>
            <person name="Krizsan K."/>
            <person name="Foldi C."/>
            <person name="Dima B."/>
            <person name="Sanchez-Garcia M."/>
            <person name="Sanchez-Ramirez S."/>
            <person name="Szollosi G.J."/>
            <person name="Szarkandi J.G."/>
            <person name="Papp V."/>
            <person name="Albert L."/>
            <person name="Andreopoulos W."/>
            <person name="Angelini C."/>
            <person name="Antonin V."/>
            <person name="Barry K.W."/>
            <person name="Bougher N.L."/>
            <person name="Buchanan P."/>
            <person name="Buyck B."/>
            <person name="Bense V."/>
            <person name="Catcheside P."/>
            <person name="Chovatia M."/>
            <person name="Cooper J."/>
            <person name="Damon W."/>
            <person name="Desjardin D."/>
            <person name="Finy P."/>
            <person name="Geml J."/>
            <person name="Haridas S."/>
            <person name="Hughes K."/>
            <person name="Justo A."/>
            <person name="Karasinski D."/>
            <person name="Kautmanova I."/>
            <person name="Kiss B."/>
            <person name="Kocsube S."/>
            <person name="Kotiranta H."/>
            <person name="LaButti K.M."/>
            <person name="Lechner B.E."/>
            <person name="Liimatainen K."/>
            <person name="Lipzen A."/>
            <person name="Lukacs Z."/>
            <person name="Mihaltcheva S."/>
            <person name="Morgado L.N."/>
            <person name="Niskanen T."/>
            <person name="Noordeloos M.E."/>
            <person name="Ohm R.A."/>
            <person name="Ortiz-Santana B."/>
            <person name="Ovrebo C."/>
            <person name="Racz N."/>
            <person name="Riley R."/>
            <person name="Savchenko A."/>
            <person name="Shiryaev A."/>
            <person name="Soop K."/>
            <person name="Spirin V."/>
            <person name="Szebenyi C."/>
            <person name="Tomsovsky M."/>
            <person name="Tulloss R.E."/>
            <person name="Uehling J."/>
            <person name="Grigoriev I.V."/>
            <person name="Vagvolgyi C."/>
            <person name="Papp T."/>
            <person name="Martin F.M."/>
            <person name="Miettinen O."/>
            <person name="Hibbett D.S."/>
            <person name="Nagy L.G."/>
        </authorList>
    </citation>
    <scope>NUCLEOTIDE SEQUENCE [LARGE SCALE GENOMIC DNA]</scope>
    <source>
        <strain evidence="4 5">HHB13444</strain>
    </source>
</reference>
<keyword evidence="1" id="KW-0521">NADP</keyword>
<dbReference type="PANTHER" id="PTHR47706">
    <property type="entry name" value="NMRA-LIKE FAMILY PROTEIN"/>
    <property type="match status" value="1"/>
</dbReference>
<dbReference type="InterPro" id="IPR008030">
    <property type="entry name" value="NmrA-like"/>
</dbReference>
<dbReference type="InterPro" id="IPR051609">
    <property type="entry name" value="NmrA/Isoflavone_reductase-like"/>
</dbReference>
<keyword evidence="5" id="KW-1185">Reference proteome</keyword>
<feature type="domain" description="NmrA-like" evidence="3">
    <location>
        <begin position="5"/>
        <end position="214"/>
    </location>
</feature>
<dbReference type="PANTHER" id="PTHR47706:SF9">
    <property type="entry name" value="NMRA-LIKE DOMAIN-CONTAINING PROTEIN-RELATED"/>
    <property type="match status" value="1"/>
</dbReference>
<evidence type="ECO:0000256" key="1">
    <source>
        <dbReference type="ARBA" id="ARBA00022857"/>
    </source>
</evidence>
<protein>
    <submittedName>
        <fullName evidence="4">NAD-P-binding protein</fullName>
    </submittedName>
</protein>
<proteinExistence type="predicted"/>
<dbReference type="Pfam" id="PF05368">
    <property type="entry name" value="NmrA"/>
    <property type="match status" value="1"/>
</dbReference>
<name>A0A5C3P3X2_9APHY</name>
<gene>
    <name evidence="4" type="ORF">K466DRAFT_228957</name>
</gene>